<dbReference type="InterPro" id="IPR019494">
    <property type="entry name" value="FIST_C"/>
</dbReference>
<evidence type="ECO:0000313" key="3">
    <source>
        <dbReference type="EMBL" id="SFT89032.1"/>
    </source>
</evidence>
<feature type="domain" description="FIST C-domain" evidence="2">
    <location>
        <begin position="210"/>
        <end position="345"/>
    </location>
</feature>
<gene>
    <name evidence="3" type="ORF">SAMN05216474_2965</name>
</gene>
<organism evidence="3 4">
    <name type="scientific">Lishizhenia tianjinensis</name>
    <dbReference type="NCBI Taxonomy" id="477690"/>
    <lineage>
        <taxon>Bacteria</taxon>
        <taxon>Pseudomonadati</taxon>
        <taxon>Bacteroidota</taxon>
        <taxon>Flavobacteriia</taxon>
        <taxon>Flavobacteriales</taxon>
        <taxon>Crocinitomicaceae</taxon>
        <taxon>Lishizhenia</taxon>
    </lineage>
</organism>
<feature type="domain" description="FIST" evidence="1">
    <location>
        <begin position="19"/>
        <end position="209"/>
    </location>
</feature>
<dbReference type="InterPro" id="IPR013702">
    <property type="entry name" value="FIST_domain_N"/>
</dbReference>
<dbReference type="Proteomes" id="UP000236454">
    <property type="component" value="Unassembled WGS sequence"/>
</dbReference>
<dbReference type="AlphaFoldDB" id="A0A1I7BPC2"/>
<protein>
    <submittedName>
        <fullName evidence="3">Uncharacterized conserved protein, contains FIST_N domain</fullName>
    </submittedName>
</protein>
<dbReference type="RefSeq" id="WP_090252596.1">
    <property type="nucleotide sequence ID" value="NZ_FPAS01000006.1"/>
</dbReference>
<dbReference type="PANTHER" id="PTHR40252">
    <property type="entry name" value="BLR0328 PROTEIN"/>
    <property type="match status" value="1"/>
</dbReference>
<proteinExistence type="predicted"/>
<dbReference type="Pfam" id="PF10442">
    <property type="entry name" value="FIST_C"/>
    <property type="match status" value="1"/>
</dbReference>
<name>A0A1I7BPC2_9FLAO</name>
<dbReference type="OrthoDB" id="9770435at2"/>
<sequence length="366" mass="41406">MISSQEFTLKDLHQCTEQKHQLVFVFGYREQFEKEFDFDLVRAKFPNAQIITTSTAGHIHENQFDENIVISAHHFEKSQIKAFAKNAKVEGKEVSKRLISEIPKENLKGLLIIADNTFGNSTDLINDLNEEYKGEINIFGGLAGNLDLKVPSISGLNEAPHENNVIAVGFYGESLTIKTNKVITAKGFGLDYMVSDYDRNVLIGLNGKPAYEVMYKLLGAESEKHFEEKIMLYPFLVKTKNRTKFVRSPIGVDHNTKTLIYGGDFRLGDKVQLTRSDIIEGLEETEEEASFLGKHKPQMVFLTSCYGRRIFLNELIHDEVTSLHRGFGENIKLTGFYSYAEFLTEANNNNACEIHNNSIALVAFTE</sequence>
<dbReference type="PANTHER" id="PTHR40252:SF2">
    <property type="entry name" value="BLR0328 PROTEIN"/>
    <property type="match status" value="1"/>
</dbReference>
<dbReference type="SMART" id="SM00897">
    <property type="entry name" value="FIST"/>
    <property type="match status" value="1"/>
</dbReference>
<accession>A0A1I7BPC2</accession>
<evidence type="ECO:0000259" key="1">
    <source>
        <dbReference type="SMART" id="SM00897"/>
    </source>
</evidence>
<evidence type="ECO:0000313" key="4">
    <source>
        <dbReference type="Proteomes" id="UP000236454"/>
    </source>
</evidence>
<evidence type="ECO:0000259" key="2">
    <source>
        <dbReference type="SMART" id="SM01204"/>
    </source>
</evidence>
<dbReference type="EMBL" id="FPAS01000006">
    <property type="protein sequence ID" value="SFT89032.1"/>
    <property type="molecule type" value="Genomic_DNA"/>
</dbReference>
<reference evidence="3 4" key="1">
    <citation type="submission" date="2016-10" db="EMBL/GenBank/DDBJ databases">
        <authorList>
            <person name="de Groot N.N."/>
        </authorList>
    </citation>
    <scope>NUCLEOTIDE SEQUENCE [LARGE SCALE GENOMIC DNA]</scope>
    <source>
        <strain evidence="3 4">CGMCC 1.7005</strain>
    </source>
</reference>
<dbReference type="Pfam" id="PF08495">
    <property type="entry name" value="FIST"/>
    <property type="match status" value="1"/>
</dbReference>
<dbReference type="STRING" id="477690.SAMN05216474_2965"/>
<keyword evidence="4" id="KW-1185">Reference proteome</keyword>
<dbReference type="SMART" id="SM01204">
    <property type="entry name" value="FIST_C"/>
    <property type="match status" value="1"/>
</dbReference>